<dbReference type="Pfam" id="PF06114">
    <property type="entry name" value="Peptidase_M78"/>
    <property type="match status" value="1"/>
</dbReference>
<name>A0AAE3JGZ4_9FIRM</name>
<evidence type="ECO:0000313" key="2">
    <source>
        <dbReference type="EMBL" id="MCC2232477.1"/>
    </source>
</evidence>
<dbReference type="EMBL" id="JAJEQR010000069">
    <property type="protein sequence ID" value="MCC2232477.1"/>
    <property type="molecule type" value="Genomic_DNA"/>
</dbReference>
<comment type="caution">
    <text evidence="2">The sequence shown here is derived from an EMBL/GenBank/DDBJ whole genome shotgun (WGS) entry which is preliminary data.</text>
</comment>
<sequence>MAIKLSDERYEEIKLIVVRMFVEYGISCAPINGFEIAHKMGVKVIPYSAIAPGKRELLIKESEDGFSVQRTNGQWYIYYNDEKNYRRINNTIMHEIGHIVLDHSEDSELAEKEVNFFAKYALAPPVLIHKLKLDNPESIVQVFEISYEAARYAYHYYKKWLRHGYGESDYTDYERQILHLFDPAS</sequence>
<proteinExistence type="predicted"/>
<evidence type="ECO:0000259" key="1">
    <source>
        <dbReference type="Pfam" id="PF06114"/>
    </source>
</evidence>
<feature type="domain" description="IrrE N-terminal-like" evidence="1">
    <location>
        <begin position="61"/>
        <end position="153"/>
    </location>
</feature>
<accession>A0AAE3JGZ4</accession>
<keyword evidence="3" id="KW-1185">Reference proteome</keyword>
<protein>
    <submittedName>
        <fullName evidence="2">ImmA/IrrE family metallo-endopeptidase</fullName>
    </submittedName>
</protein>
<dbReference type="AlphaFoldDB" id="A0AAE3JGZ4"/>
<reference evidence="2" key="1">
    <citation type="submission" date="2021-10" db="EMBL/GenBank/DDBJ databases">
        <title>Anaerobic single-cell dispensing facilitates the cultivation of human gut bacteria.</title>
        <authorList>
            <person name="Afrizal A."/>
        </authorList>
    </citation>
    <scope>NUCLEOTIDE SEQUENCE</scope>
    <source>
        <strain evidence="2">CLA-AA-H215</strain>
    </source>
</reference>
<evidence type="ECO:0000313" key="3">
    <source>
        <dbReference type="Proteomes" id="UP001198182"/>
    </source>
</evidence>
<dbReference type="Proteomes" id="UP001198182">
    <property type="component" value="Unassembled WGS sequence"/>
</dbReference>
<organism evidence="2 3">
    <name type="scientific">Hominifimenecus microfluidus</name>
    <dbReference type="NCBI Taxonomy" id="2885348"/>
    <lineage>
        <taxon>Bacteria</taxon>
        <taxon>Bacillati</taxon>
        <taxon>Bacillota</taxon>
        <taxon>Clostridia</taxon>
        <taxon>Lachnospirales</taxon>
        <taxon>Lachnospiraceae</taxon>
        <taxon>Hominifimenecus</taxon>
    </lineage>
</organism>
<dbReference type="Gene3D" id="1.10.10.2910">
    <property type="match status" value="1"/>
</dbReference>
<gene>
    <name evidence="2" type="ORF">LKD81_16020</name>
</gene>
<dbReference type="InterPro" id="IPR010359">
    <property type="entry name" value="IrrE_HExxH"/>
</dbReference>
<dbReference type="RefSeq" id="WP_308454882.1">
    <property type="nucleotide sequence ID" value="NZ_JAJEQR010000069.1"/>
</dbReference>